<feature type="compositionally biased region" description="Low complexity" evidence="8">
    <location>
        <begin position="77"/>
        <end position="98"/>
    </location>
</feature>
<organism evidence="10 11">
    <name type="scientific">Petromyzon marinus</name>
    <name type="common">Sea lamprey</name>
    <dbReference type="NCBI Taxonomy" id="7757"/>
    <lineage>
        <taxon>Eukaryota</taxon>
        <taxon>Metazoa</taxon>
        <taxon>Chordata</taxon>
        <taxon>Craniata</taxon>
        <taxon>Vertebrata</taxon>
        <taxon>Cyclostomata</taxon>
        <taxon>Hyperoartia</taxon>
        <taxon>Petromyzontiformes</taxon>
        <taxon>Petromyzontidae</taxon>
        <taxon>Petromyzon</taxon>
    </lineage>
</organism>
<feature type="region of interest" description="Disordered" evidence="8">
    <location>
        <begin position="1"/>
        <end position="139"/>
    </location>
</feature>
<evidence type="ECO:0000256" key="2">
    <source>
        <dbReference type="ARBA" id="ARBA00022723"/>
    </source>
</evidence>
<sequence length="320" mass="33325">MPRAFLVKQPCQRKPARDWSSLPDQERAESYVPDTSAVPRCAVGCSASSGSDEEGSLCPASPSATSSGERSTPPPCGEEAAVSPGAAAVSPGAAVSPARRGLHPVGSGSAAPATVPVAGPGIRTTCGRASRSRAGAKPSGFTCSVCSKALQSQRMLTRHMKCHSDFRKHSCRFCGKGFNDTFDLKRHIRTHTGVRPYRCELCDKAFTQRCSLESHLRKIHGKEQEYAYKERRAKLYVCEDCGHTAEDAEALQSHAESEHPDSQATAHKPAPPGPRAAQGGARSQGGATAGGGGSDGGSSGRSKESLSPSSSSNSSSSSSP</sequence>
<dbReference type="FunFam" id="3.30.160.60:FF:000112">
    <property type="entry name" value="Mds1 and evi1 complex locus protein"/>
    <property type="match status" value="1"/>
</dbReference>
<keyword evidence="2" id="KW-0479">Metal-binding</keyword>
<feature type="compositionally biased region" description="Low complexity" evidence="8">
    <location>
        <begin position="305"/>
        <end position="320"/>
    </location>
</feature>
<evidence type="ECO:0000256" key="5">
    <source>
        <dbReference type="ARBA" id="ARBA00022833"/>
    </source>
</evidence>
<keyword evidence="6" id="KW-0539">Nucleus</keyword>
<comment type="subcellular location">
    <subcellularLocation>
        <location evidence="1">Nucleus</location>
    </subcellularLocation>
</comment>
<evidence type="ECO:0000259" key="9">
    <source>
        <dbReference type="PROSITE" id="PS50157"/>
    </source>
</evidence>
<feature type="domain" description="C2H2-type" evidence="9">
    <location>
        <begin position="141"/>
        <end position="168"/>
    </location>
</feature>
<dbReference type="GO" id="GO:0008270">
    <property type="term" value="F:zinc ion binding"/>
    <property type="evidence" value="ECO:0007669"/>
    <property type="project" value="UniProtKB-KW"/>
</dbReference>
<keyword evidence="10" id="KW-1185">Reference proteome</keyword>
<feature type="domain" description="C2H2-type" evidence="9">
    <location>
        <begin position="169"/>
        <end position="196"/>
    </location>
</feature>
<dbReference type="Gene3D" id="3.30.160.60">
    <property type="entry name" value="Classic Zinc Finger"/>
    <property type="match status" value="2"/>
</dbReference>
<dbReference type="FunFam" id="3.30.160.60:FF:000452">
    <property type="entry name" value="Transcription factor Ovo-like 2"/>
    <property type="match status" value="1"/>
</dbReference>
<dbReference type="GO" id="GO:0009913">
    <property type="term" value="P:epidermal cell differentiation"/>
    <property type="evidence" value="ECO:0007669"/>
    <property type="project" value="TreeGrafter"/>
</dbReference>
<dbReference type="SUPFAM" id="SSF57667">
    <property type="entry name" value="beta-beta-alpha zinc fingers"/>
    <property type="match status" value="2"/>
</dbReference>
<feature type="domain" description="C2H2-type" evidence="9">
    <location>
        <begin position="197"/>
        <end position="225"/>
    </location>
</feature>
<dbReference type="Pfam" id="PF13465">
    <property type="entry name" value="zf-H2C2_2"/>
    <property type="match status" value="1"/>
</dbReference>
<dbReference type="PROSITE" id="PS00028">
    <property type="entry name" value="ZINC_FINGER_C2H2_1"/>
    <property type="match status" value="3"/>
</dbReference>
<dbReference type="PANTHER" id="PTHR10032:SF271">
    <property type="entry name" value="RH12261P-RELATED"/>
    <property type="match status" value="1"/>
</dbReference>
<evidence type="ECO:0000256" key="1">
    <source>
        <dbReference type="ARBA" id="ARBA00004123"/>
    </source>
</evidence>
<dbReference type="SMART" id="SM00355">
    <property type="entry name" value="ZnF_C2H2"/>
    <property type="match status" value="4"/>
</dbReference>
<dbReference type="InterPro" id="IPR013087">
    <property type="entry name" value="Znf_C2H2_type"/>
</dbReference>
<proteinExistence type="predicted"/>
<accession>A0AAJ7WP14</accession>
<dbReference type="RefSeq" id="XP_032804532.1">
    <property type="nucleotide sequence ID" value="XM_032948641.1"/>
</dbReference>
<dbReference type="InterPro" id="IPR036236">
    <property type="entry name" value="Znf_C2H2_sf"/>
</dbReference>
<name>A0AAJ7WP14_PETMA</name>
<reference evidence="11" key="1">
    <citation type="submission" date="2025-08" db="UniProtKB">
        <authorList>
            <consortium name="RefSeq"/>
        </authorList>
    </citation>
    <scope>IDENTIFICATION</scope>
    <source>
        <tissue evidence="11">Sperm</tissue>
    </source>
</reference>
<gene>
    <name evidence="11" type="primary">OVOL2</name>
</gene>
<dbReference type="GO" id="GO:0005634">
    <property type="term" value="C:nucleus"/>
    <property type="evidence" value="ECO:0007669"/>
    <property type="project" value="UniProtKB-SubCell"/>
</dbReference>
<dbReference type="InterPro" id="IPR027756">
    <property type="entry name" value="Ovo-like"/>
</dbReference>
<feature type="region of interest" description="Disordered" evidence="8">
    <location>
        <begin position="248"/>
        <end position="320"/>
    </location>
</feature>
<evidence type="ECO:0000256" key="4">
    <source>
        <dbReference type="ARBA" id="ARBA00022771"/>
    </source>
</evidence>
<feature type="compositionally biased region" description="Gly residues" evidence="8">
    <location>
        <begin position="287"/>
        <end position="299"/>
    </location>
</feature>
<evidence type="ECO:0000313" key="10">
    <source>
        <dbReference type="Proteomes" id="UP001318040"/>
    </source>
</evidence>
<keyword evidence="3" id="KW-0677">Repeat</keyword>
<dbReference type="PANTHER" id="PTHR10032">
    <property type="entry name" value="ZINC FINGER PROTEIN WITH KRAB AND SCAN DOMAINS"/>
    <property type="match status" value="1"/>
</dbReference>
<feature type="compositionally biased region" description="Low complexity" evidence="8">
    <location>
        <begin position="107"/>
        <end position="121"/>
    </location>
</feature>
<feature type="compositionally biased region" description="Low complexity" evidence="8">
    <location>
        <begin position="275"/>
        <end position="286"/>
    </location>
</feature>
<dbReference type="Proteomes" id="UP001318040">
    <property type="component" value="Chromosome 6"/>
</dbReference>
<dbReference type="AlphaFoldDB" id="A0AAJ7WP14"/>
<keyword evidence="4 7" id="KW-0863">Zinc-finger</keyword>
<evidence type="ECO:0000313" key="11">
    <source>
        <dbReference type="RefSeq" id="XP_032804532.1"/>
    </source>
</evidence>
<dbReference type="CTD" id="58495"/>
<dbReference type="GO" id="GO:0000978">
    <property type="term" value="F:RNA polymerase II cis-regulatory region sequence-specific DNA binding"/>
    <property type="evidence" value="ECO:0007669"/>
    <property type="project" value="TreeGrafter"/>
</dbReference>
<feature type="domain" description="C2H2-type" evidence="9">
    <location>
        <begin position="236"/>
        <end position="264"/>
    </location>
</feature>
<dbReference type="KEGG" id="pmrn:116939805"/>
<evidence type="ECO:0000256" key="7">
    <source>
        <dbReference type="PROSITE-ProRule" id="PRU00042"/>
    </source>
</evidence>
<evidence type="ECO:0000256" key="8">
    <source>
        <dbReference type="SAM" id="MobiDB-lite"/>
    </source>
</evidence>
<keyword evidence="5" id="KW-0862">Zinc</keyword>
<evidence type="ECO:0000256" key="6">
    <source>
        <dbReference type="ARBA" id="ARBA00023242"/>
    </source>
</evidence>
<protein>
    <submittedName>
        <fullName evidence="11">LOW QUALITY PROTEIN: transcription factor Ovo-like 2</fullName>
    </submittedName>
</protein>
<evidence type="ECO:0000256" key="3">
    <source>
        <dbReference type="ARBA" id="ARBA00022737"/>
    </source>
</evidence>
<dbReference type="PROSITE" id="PS50157">
    <property type="entry name" value="ZINC_FINGER_C2H2_2"/>
    <property type="match status" value="4"/>
</dbReference>
<dbReference type="GO" id="GO:0000981">
    <property type="term" value="F:DNA-binding transcription factor activity, RNA polymerase II-specific"/>
    <property type="evidence" value="ECO:0007669"/>
    <property type="project" value="TreeGrafter"/>
</dbReference>